<keyword evidence="4" id="KW-1003">Cell membrane</keyword>
<dbReference type="GO" id="GO:0042910">
    <property type="term" value="F:xenobiotic transmembrane transporter activity"/>
    <property type="evidence" value="ECO:0007669"/>
    <property type="project" value="TreeGrafter"/>
</dbReference>
<keyword evidence="8 9" id="KW-0472">Membrane</keyword>
<organism evidence="10 11">
    <name type="scientific">Sulfurospirillum halorespirans DSM 13726</name>
    <dbReference type="NCBI Taxonomy" id="1193502"/>
    <lineage>
        <taxon>Bacteria</taxon>
        <taxon>Pseudomonadati</taxon>
        <taxon>Campylobacterota</taxon>
        <taxon>Epsilonproteobacteria</taxon>
        <taxon>Campylobacterales</taxon>
        <taxon>Sulfurospirillaceae</taxon>
        <taxon>Sulfurospirillum</taxon>
    </lineage>
</organism>
<dbReference type="PANTHER" id="PTHR32063:SF13">
    <property type="entry name" value="MULTIDRUG EFFLUX PUMP SUBUNIT ACRB-RELATED"/>
    <property type="match status" value="1"/>
</dbReference>
<dbReference type="Gene3D" id="3.30.70.1320">
    <property type="entry name" value="Multidrug efflux transporter AcrB pore domain like"/>
    <property type="match status" value="1"/>
</dbReference>
<evidence type="ECO:0000256" key="3">
    <source>
        <dbReference type="ARBA" id="ARBA00022448"/>
    </source>
</evidence>
<feature type="transmembrane region" description="Helical" evidence="9">
    <location>
        <begin position="394"/>
        <end position="415"/>
    </location>
</feature>
<dbReference type="KEGG" id="shal:SHALO_1340"/>
<dbReference type="Gene3D" id="3.30.70.1430">
    <property type="entry name" value="Multidrug efflux transporter AcrB pore domain"/>
    <property type="match status" value="2"/>
</dbReference>
<name>A0A1D7TJB5_9BACT</name>
<feature type="transmembrane region" description="Helical" evidence="9">
    <location>
        <begin position="871"/>
        <end position="890"/>
    </location>
</feature>
<evidence type="ECO:0000256" key="4">
    <source>
        <dbReference type="ARBA" id="ARBA00022475"/>
    </source>
</evidence>
<dbReference type="AlphaFoldDB" id="A0A1D7TJB5"/>
<accession>A0A1D7TJB5</accession>
<dbReference type="RefSeq" id="WP_069477925.1">
    <property type="nucleotide sequence ID" value="NZ_CP017111.1"/>
</dbReference>
<evidence type="ECO:0000256" key="9">
    <source>
        <dbReference type="SAM" id="Phobius"/>
    </source>
</evidence>
<dbReference type="PANTHER" id="PTHR32063">
    <property type="match status" value="1"/>
</dbReference>
<evidence type="ECO:0000256" key="1">
    <source>
        <dbReference type="ARBA" id="ARBA00004429"/>
    </source>
</evidence>
<dbReference type="Proteomes" id="UP000094609">
    <property type="component" value="Chromosome"/>
</dbReference>
<dbReference type="PATRIC" id="fig|1193502.14.peg.1360"/>
<evidence type="ECO:0000256" key="8">
    <source>
        <dbReference type="ARBA" id="ARBA00023136"/>
    </source>
</evidence>
<dbReference type="SUPFAM" id="SSF82866">
    <property type="entry name" value="Multidrug efflux transporter AcrB transmembrane domain"/>
    <property type="match status" value="2"/>
</dbReference>
<feature type="transmembrane region" description="Helical" evidence="9">
    <location>
        <begin position="1000"/>
        <end position="1026"/>
    </location>
</feature>
<keyword evidence="5" id="KW-0997">Cell inner membrane</keyword>
<dbReference type="GO" id="GO:0005886">
    <property type="term" value="C:plasma membrane"/>
    <property type="evidence" value="ECO:0007669"/>
    <property type="project" value="UniProtKB-SubCell"/>
</dbReference>
<evidence type="ECO:0000256" key="2">
    <source>
        <dbReference type="ARBA" id="ARBA00010942"/>
    </source>
</evidence>
<dbReference type="InterPro" id="IPR004764">
    <property type="entry name" value="MdtF-like"/>
</dbReference>
<dbReference type="Gene3D" id="3.30.70.1440">
    <property type="entry name" value="Multidrug efflux transporter AcrB pore domain"/>
    <property type="match status" value="1"/>
</dbReference>
<comment type="subcellular location">
    <subcellularLocation>
        <location evidence="1">Cell inner membrane</location>
        <topology evidence="1">Multi-pass membrane protein</topology>
    </subcellularLocation>
</comment>
<dbReference type="SUPFAM" id="SSF82693">
    <property type="entry name" value="Multidrug efflux transporter AcrB pore domain, PN1, PN2, PC1 and PC2 subdomains"/>
    <property type="match status" value="4"/>
</dbReference>
<keyword evidence="11" id="KW-1185">Reference proteome</keyword>
<dbReference type="Gene3D" id="3.30.2090.10">
    <property type="entry name" value="Multidrug efflux transporter AcrB TolC docking domain, DN and DC subdomains"/>
    <property type="match status" value="2"/>
</dbReference>
<evidence type="ECO:0000256" key="7">
    <source>
        <dbReference type="ARBA" id="ARBA00022989"/>
    </source>
</evidence>
<reference evidence="11" key="1">
    <citation type="submission" date="2016-08" db="EMBL/GenBank/DDBJ databases">
        <title>Complete genome sequence of the organohalide-respiring Epsilonproteobacterium Sulfurospirillum halorespirans.</title>
        <authorList>
            <person name="Goris T."/>
            <person name="Zimmermann J."/>
            <person name="Schenz B."/>
            <person name="Lemos M."/>
            <person name="Hackermueller J."/>
            <person name="Diekert G."/>
        </authorList>
    </citation>
    <scope>NUCLEOTIDE SEQUENCE [LARGE SCALE GENOMIC DNA]</scope>
    <source>
        <strain>DSM 13726</strain>
        <strain evidence="11">PCE-M2</strain>
    </source>
</reference>
<feature type="transmembrane region" description="Helical" evidence="9">
    <location>
        <begin position="473"/>
        <end position="500"/>
    </location>
</feature>
<dbReference type="GO" id="GO:0009636">
    <property type="term" value="P:response to toxic substance"/>
    <property type="evidence" value="ECO:0007669"/>
    <property type="project" value="UniProtKB-ARBA"/>
</dbReference>
<sequence>MFSKFFINRPIFATVLSIVVIIAGLMAIRGLPIEEYPEVTPPQVSVKATYAGASAETISKTVAAPLEQQINGVEDMIYMSSTASSTGSLTINVYFKIGTDADQATINVNNRVQAALSSLPSEVQAQGVTVRKQSSTILKVVSIISPNNTYDEIYMANYALVNVIDELKRLEGVGDASLFGNQDYSMRIWMKPDQLAKYNLTPTDVINAISEQNVQFATGRFNQSPTKTAQAYTYTVTTQGRFDKVEEFENIILKSNKDGSTLRLKDVARLELGAESYDVTATLNGQTMVPIGIYLQSGANALETAKKVDAAMEKLSKSFPENMAYLTPYDTTKFIQISVNEVVKTLIEALLLVVIIVYMFLQNMRATIIPILAIPVSIIGTFAGMYALGYSINLLTLFGLVLAIGIVVDDAIIVIENVERILHSEEDISVKDATIKAMQEVTAPVVAIVLVLCAVFIPVSFMGGFTGQMYQQFAITIVISVIISGMVALTLTPALCAIFLKKKESKPFWFVKKFNEFFDLSTNWFTSGVSLVVRHGVISIIIFAALMGVTYELFQKVPTSLVPMEDKGFLLAVVTLPPASSLNRTEAVNDELSAITTKVPEIEYTVAVAGYDLISGAAKTNASTAFINLKDWNERKALNQHSEALSGALNGAFLGIPDATTFALNPPPIMGLSISGGFEMYLQDKTGGSLEELGNITNQIVAKARQRPELTMVRSTFDTAVPQYRITLDREKAKALGVSIQDAFTTLQSTFGAYYVNDFNLFGRTYQVNVQSETDFREKPEDMQNVFVKSSSGKLIPMSALVTYERTIGPDIVDRFNIFTAAKIVGEPSPGYTSGDAIKAIEEVVKEVAPEGFSIGWAGTSYQEKEMEGSGSQAFIFGLVFIFLILAAQYERWLMPLAVLTSVPFGVFGAITAVYLRGLSNDIYFQIGLLVLIALSAKNAILIVEFAMQAEERGKSIFDATLEAARLRFRPIVMTSLAFTIGVLPLALSSGAGAGSRHAIGTGVVGGMIAATTIAIFFIPLFYNWLAQLNAKFSKKGERHDEA</sequence>
<keyword evidence="3" id="KW-0813">Transport</keyword>
<evidence type="ECO:0000256" key="5">
    <source>
        <dbReference type="ARBA" id="ARBA00022519"/>
    </source>
</evidence>
<gene>
    <name evidence="10" type="ORF">SHALO_1340</name>
</gene>
<dbReference type="SUPFAM" id="SSF82714">
    <property type="entry name" value="Multidrug efflux transporter AcrB TolC docking domain, DN and DC subdomains"/>
    <property type="match status" value="2"/>
</dbReference>
<dbReference type="PRINTS" id="PR00702">
    <property type="entry name" value="ACRIFLAVINRP"/>
</dbReference>
<feature type="transmembrane region" description="Helical" evidence="9">
    <location>
        <begin position="923"/>
        <end position="948"/>
    </location>
</feature>
<feature type="transmembrane region" description="Helical" evidence="9">
    <location>
        <begin position="441"/>
        <end position="461"/>
    </location>
</feature>
<keyword evidence="7 9" id="KW-1133">Transmembrane helix</keyword>
<evidence type="ECO:0000313" key="10">
    <source>
        <dbReference type="EMBL" id="AOO65118.1"/>
    </source>
</evidence>
<feature type="transmembrane region" description="Helical" evidence="9">
    <location>
        <begin position="969"/>
        <end position="988"/>
    </location>
</feature>
<dbReference type="EMBL" id="CP017111">
    <property type="protein sequence ID" value="AOO65118.1"/>
    <property type="molecule type" value="Genomic_DNA"/>
</dbReference>
<proteinExistence type="inferred from homology"/>
<dbReference type="Gene3D" id="1.20.1640.10">
    <property type="entry name" value="Multidrug efflux transporter AcrB transmembrane domain"/>
    <property type="match status" value="2"/>
</dbReference>
<keyword evidence="6 9" id="KW-0812">Transmembrane</keyword>
<dbReference type="InterPro" id="IPR027463">
    <property type="entry name" value="AcrB_DN_DC_subdom"/>
</dbReference>
<evidence type="ECO:0000256" key="6">
    <source>
        <dbReference type="ARBA" id="ARBA00022692"/>
    </source>
</evidence>
<comment type="similarity">
    <text evidence="2">Belongs to the resistance-nodulation-cell division (RND) (TC 2.A.6) family.</text>
</comment>
<dbReference type="NCBIfam" id="NF000282">
    <property type="entry name" value="RND_permease_1"/>
    <property type="match status" value="1"/>
</dbReference>
<feature type="transmembrane region" description="Helical" evidence="9">
    <location>
        <begin position="897"/>
        <end position="917"/>
    </location>
</feature>
<dbReference type="InterPro" id="IPR001036">
    <property type="entry name" value="Acrflvin-R"/>
</dbReference>
<dbReference type="FunFam" id="1.20.1640.10:FF:000001">
    <property type="entry name" value="Efflux pump membrane transporter"/>
    <property type="match status" value="1"/>
</dbReference>
<evidence type="ECO:0000313" key="11">
    <source>
        <dbReference type="Proteomes" id="UP000094609"/>
    </source>
</evidence>
<protein>
    <submittedName>
        <fullName evidence="10">RND efflux system, inner membrane transporter CmeB</fullName>
    </submittedName>
</protein>
<feature type="transmembrane region" description="Helical" evidence="9">
    <location>
        <begin position="531"/>
        <end position="554"/>
    </location>
</feature>
<dbReference type="NCBIfam" id="TIGR00915">
    <property type="entry name" value="2A0602"/>
    <property type="match status" value="1"/>
</dbReference>
<dbReference type="FunFam" id="3.30.70.1430:FF:000001">
    <property type="entry name" value="Efflux pump membrane transporter"/>
    <property type="match status" value="1"/>
</dbReference>
<dbReference type="Pfam" id="PF00873">
    <property type="entry name" value="ACR_tran"/>
    <property type="match status" value="1"/>
</dbReference>
<feature type="transmembrane region" description="Helical" evidence="9">
    <location>
        <begin position="368"/>
        <end position="388"/>
    </location>
</feature>
<dbReference type="GO" id="GO:0015562">
    <property type="term" value="F:efflux transmembrane transporter activity"/>
    <property type="evidence" value="ECO:0007669"/>
    <property type="project" value="InterPro"/>
</dbReference>
<dbReference type="STRING" id="1193502.SHALO_1340"/>
<feature type="transmembrane region" description="Helical" evidence="9">
    <location>
        <begin position="342"/>
        <end position="361"/>
    </location>
</feature>